<reference evidence="3 4" key="1">
    <citation type="submission" date="2015-07" db="EMBL/GenBank/DDBJ databases">
        <title>Draft genome sequence of the Amantichitinum ursilacus IGB-41, a new chitin-degrading bacterium.</title>
        <authorList>
            <person name="Kirstahler P."/>
            <person name="Guenther M."/>
            <person name="Grumaz C."/>
            <person name="Rupp S."/>
            <person name="Zibek S."/>
            <person name="Sohn K."/>
        </authorList>
    </citation>
    <scope>NUCLEOTIDE SEQUENCE [LARGE SCALE GENOMIC DNA]</scope>
    <source>
        <strain evidence="3 4">IGB-41</strain>
    </source>
</reference>
<keyword evidence="3" id="KW-0966">Cell projection</keyword>
<dbReference type="Pfam" id="PF02120">
    <property type="entry name" value="Flg_hook"/>
    <property type="match status" value="1"/>
</dbReference>
<dbReference type="AlphaFoldDB" id="A0A0N1JSQ1"/>
<feature type="compositionally biased region" description="Low complexity" evidence="1">
    <location>
        <begin position="94"/>
        <end position="105"/>
    </location>
</feature>
<dbReference type="Gene3D" id="3.30.750.140">
    <property type="match status" value="1"/>
</dbReference>
<accession>A0A0N1JSQ1</accession>
<gene>
    <name evidence="3" type="ORF">WG78_12700</name>
</gene>
<feature type="region of interest" description="Disordered" evidence="1">
    <location>
        <begin position="91"/>
        <end position="117"/>
    </location>
</feature>
<protein>
    <submittedName>
        <fullName evidence="3">Flagellar hook-length control protein FliK</fullName>
    </submittedName>
</protein>
<keyword evidence="3" id="KW-0282">Flagellum</keyword>
<organism evidence="3 4">
    <name type="scientific">Amantichitinum ursilacus</name>
    <dbReference type="NCBI Taxonomy" id="857265"/>
    <lineage>
        <taxon>Bacteria</taxon>
        <taxon>Pseudomonadati</taxon>
        <taxon>Pseudomonadota</taxon>
        <taxon>Betaproteobacteria</taxon>
        <taxon>Neisseriales</taxon>
        <taxon>Chitinibacteraceae</taxon>
        <taxon>Amantichitinum</taxon>
    </lineage>
</organism>
<dbReference type="PATRIC" id="fig|857265.3.peg.2617"/>
<dbReference type="RefSeq" id="WP_053938178.1">
    <property type="nucleotide sequence ID" value="NZ_LAQT01000009.1"/>
</dbReference>
<sequence length="381" mass="40478">MVSQSGLGALINLYSGTSNSVNEVANAPIEEALFGLGQQVQGTVAAQLGNGRYAVLVSNQLLDLNLPAETQTGDQLNMTVVAKDPRLTFALNNQSTGQPTQTTTTASNPRANGDAQLSGASRYLNDLLTSGDQTKAGKADGLVHAEPLFTGMPDTSKLAEKLGQALGQSGLFYESHQAEWATGQRSLQSLQQEPQATLSKSAEAASTANNAKADVATQTLKLASDATNSLTQTSATPTATTTHAIDPQSMLRNLVQQQLDVIDQRPIIWQGQAWPGQPMQWQLQAENEREGGGTRETEAQRWNTTLTLDLPNLGKVSINASLSQGQFSLQFHAANKETAATLKQAQPQLFQQFYDAGLLLGNTRFDDALSDAAGPDATQTP</sequence>
<evidence type="ECO:0000259" key="2">
    <source>
        <dbReference type="Pfam" id="PF02120"/>
    </source>
</evidence>
<evidence type="ECO:0000256" key="1">
    <source>
        <dbReference type="SAM" id="MobiDB-lite"/>
    </source>
</evidence>
<evidence type="ECO:0000313" key="4">
    <source>
        <dbReference type="Proteomes" id="UP000037939"/>
    </source>
</evidence>
<dbReference type="InterPro" id="IPR038610">
    <property type="entry name" value="FliK-like_C_sf"/>
</dbReference>
<comment type="caution">
    <text evidence="3">The sequence shown here is derived from an EMBL/GenBank/DDBJ whole genome shotgun (WGS) entry which is preliminary data.</text>
</comment>
<name>A0A0N1JSQ1_9NEIS</name>
<feature type="domain" description="Flagellar hook-length control protein-like C-terminal" evidence="2">
    <location>
        <begin position="296"/>
        <end position="367"/>
    </location>
</feature>
<dbReference type="EMBL" id="LAQT01000009">
    <property type="protein sequence ID" value="KPC52706.1"/>
    <property type="molecule type" value="Genomic_DNA"/>
</dbReference>
<evidence type="ECO:0000313" key="3">
    <source>
        <dbReference type="EMBL" id="KPC52706.1"/>
    </source>
</evidence>
<dbReference type="STRING" id="857265.WG78_12700"/>
<keyword evidence="4" id="KW-1185">Reference proteome</keyword>
<dbReference type="OrthoDB" id="5296742at2"/>
<dbReference type="InterPro" id="IPR021136">
    <property type="entry name" value="Flagellar_hook_control-like_C"/>
</dbReference>
<proteinExistence type="predicted"/>
<keyword evidence="3" id="KW-0969">Cilium</keyword>
<dbReference type="Proteomes" id="UP000037939">
    <property type="component" value="Unassembled WGS sequence"/>
</dbReference>